<evidence type="ECO:0000256" key="3">
    <source>
        <dbReference type="ARBA" id="ARBA00022692"/>
    </source>
</evidence>
<dbReference type="GeneTree" id="ENSGT00390000016486"/>
<dbReference type="GO" id="GO:0016020">
    <property type="term" value="C:membrane"/>
    <property type="evidence" value="ECO:0007669"/>
    <property type="project" value="UniProtKB-SubCell"/>
</dbReference>
<evidence type="ECO:0000256" key="2">
    <source>
        <dbReference type="ARBA" id="ARBA00006843"/>
    </source>
</evidence>
<dbReference type="InterPro" id="IPR007593">
    <property type="entry name" value="CD225/Dispanin_fam"/>
</dbReference>
<reference evidence="7" key="2">
    <citation type="submission" date="2025-09" db="UniProtKB">
        <authorList>
            <consortium name="Ensembl"/>
        </authorList>
    </citation>
    <scope>IDENTIFICATION</scope>
</reference>
<feature type="transmembrane region" description="Helical" evidence="6">
    <location>
        <begin position="44"/>
        <end position="66"/>
    </location>
</feature>
<evidence type="ECO:0000256" key="6">
    <source>
        <dbReference type="SAM" id="Phobius"/>
    </source>
</evidence>
<dbReference type="Ensembl" id="ENSMMNT00015006545.1">
    <property type="protein sequence ID" value="ENSMMNP00015005981.1"/>
    <property type="gene ID" value="ENSMMNG00015004482.1"/>
</dbReference>
<evidence type="ECO:0000256" key="1">
    <source>
        <dbReference type="ARBA" id="ARBA00004370"/>
    </source>
</evidence>
<proteinExistence type="inferred from homology"/>
<protein>
    <submittedName>
        <fullName evidence="7">Uncharacterized protein</fullName>
    </submittedName>
</protein>
<name>A0A8C6ATW5_MONMO</name>
<reference evidence="7" key="1">
    <citation type="submission" date="2025-08" db="UniProtKB">
        <authorList>
            <consortium name="Ensembl"/>
        </authorList>
    </citation>
    <scope>IDENTIFICATION</scope>
</reference>
<dbReference type="AlphaFoldDB" id="A0A8C6ATW5"/>
<keyword evidence="4 6" id="KW-1133">Transmembrane helix</keyword>
<dbReference type="Pfam" id="PF04505">
    <property type="entry name" value="CD225"/>
    <property type="match status" value="1"/>
</dbReference>
<keyword evidence="5 6" id="KW-0472">Membrane</keyword>
<keyword evidence="8" id="KW-1185">Reference proteome</keyword>
<dbReference type="PANTHER" id="PTHR14948:SF40">
    <property type="match status" value="1"/>
</dbReference>
<comment type="subcellular location">
    <subcellularLocation>
        <location evidence="1">Membrane</location>
    </subcellularLocation>
</comment>
<keyword evidence="3 6" id="KW-0812">Transmembrane</keyword>
<evidence type="ECO:0000256" key="4">
    <source>
        <dbReference type="ARBA" id="ARBA00022989"/>
    </source>
</evidence>
<feature type="transmembrane region" description="Helical" evidence="6">
    <location>
        <begin position="86"/>
        <end position="108"/>
    </location>
</feature>
<accession>A0A8C6ATW5</accession>
<sequence length="115" mass="12779">MATGTDPRDLESKVTPMQQVIPMQKVYPMQPVILMSLNSPENDYLFLSIISFFFILLAIRALVFSLKTCEANFLGDQRKALINSRLALGFSVSSVLVGSTLIICSIVVRALKQRV</sequence>
<evidence type="ECO:0000256" key="5">
    <source>
        <dbReference type="ARBA" id="ARBA00023136"/>
    </source>
</evidence>
<dbReference type="Proteomes" id="UP000694561">
    <property type="component" value="Unplaced"/>
</dbReference>
<evidence type="ECO:0000313" key="8">
    <source>
        <dbReference type="Proteomes" id="UP000694561"/>
    </source>
</evidence>
<evidence type="ECO:0000313" key="7">
    <source>
        <dbReference type="Ensembl" id="ENSMMNP00015005981.1"/>
    </source>
</evidence>
<dbReference type="InterPro" id="IPR051423">
    <property type="entry name" value="CD225/Dispanin"/>
</dbReference>
<comment type="similarity">
    <text evidence="2">Belongs to the CD225/Dispanin family.</text>
</comment>
<dbReference type="PANTHER" id="PTHR14948">
    <property type="entry name" value="NG5"/>
    <property type="match status" value="1"/>
</dbReference>
<organism evidence="7 8">
    <name type="scientific">Monodon monoceros</name>
    <name type="common">Narwhal</name>
    <name type="synonym">Ceratodon monodon</name>
    <dbReference type="NCBI Taxonomy" id="40151"/>
    <lineage>
        <taxon>Eukaryota</taxon>
        <taxon>Metazoa</taxon>
        <taxon>Chordata</taxon>
        <taxon>Craniata</taxon>
        <taxon>Vertebrata</taxon>
        <taxon>Euteleostomi</taxon>
        <taxon>Mammalia</taxon>
        <taxon>Eutheria</taxon>
        <taxon>Laurasiatheria</taxon>
        <taxon>Artiodactyla</taxon>
        <taxon>Whippomorpha</taxon>
        <taxon>Cetacea</taxon>
        <taxon>Odontoceti</taxon>
        <taxon>Monodontidae</taxon>
        <taxon>Monodon</taxon>
    </lineage>
</organism>